<dbReference type="Proteomes" id="UP000326601">
    <property type="component" value="Segment"/>
</dbReference>
<accession>A0A5P8PJB6</accession>
<protein>
    <submittedName>
        <fullName evidence="1">Uncharacterized protein</fullName>
    </submittedName>
</protein>
<reference evidence="2" key="1">
    <citation type="submission" date="2019-06" db="EMBL/GenBank/DDBJ databases">
        <title>Complete genome sequence of Stenotrophomonas phage Mendera.</title>
        <authorList>
            <person name="Garza K."/>
            <person name="Newkirk H."/>
            <person name="Moreland R."/>
            <person name="Liu M."/>
            <person name="Ramsey J."/>
            <person name="Gonzalez C.F."/>
            <person name="Leavitt J."/>
        </authorList>
    </citation>
    <scope>NUCLEOTIDE SEQUENCE [LARGE SCALE GENOMIC DNA]</scope>
</reference>
<proteinExistence type="predicted"/>
<organism evidence="1 2">
    <name type="scientific">Stenotrophomonas phage Mendera</name>
    <dbReference type="NCBI Taxonomy" id="2650877"/>
    <lineage>
        <taxon>Viruses</taxon>
        <taxon>Duplodnaviria</taxon>
        <taxon>Heunggongvirae</taxon>
        <taxon>Uroviricota</taxon>
        <taxon>Caudoviricetes</taxon>
        <taxon>Menderavirus</taxon>
        <taxon>Menderavirus mendera</taxon>
    </lineage>
</organism>
<keyword evidence="2" id="KW-1185">Reference proteome</keyword>
<gene>
    <name evidence="1" type="ORF">CPT_Mendera_295</name>
</gene>
<sequence>MDPARIFWGGWQSCPIVMSKILDAGNISVFNRRKYLTSAQEYHTIVP</sequence>
<evidence type="ECO:0000313" key="2">
    <source>
        <dbReference type="Proteomes" id="UP000326601"/>
    </source>
</evidence>
<name>A0A5P8PJB6_9CAUD</name>
<dbReference type="EMBL" id="MN098328">
    <property type="protein sequence ID" value="QFR56821.1"/>
    <property type="molecule type" value="Genomic_DNA"/>
</dbReference>
<evidence type="ECO:0000313" key="1">
    <source>
        <dbReference type="EMBL" id="QFR56821.1"/>
    </source>
</evidence>